<sequence length="170" mass="19835">MKQFYLAFLLLLTISLMSGCTKLTPKLSYKGVDYRLYYDFEANDAYNISFIDRESTWYRDVGVDNALKLNLKIAAIETQRKGYKYFVLTNAGLNNLEGFPINRYKELMRYITLYKRKKSFSTGGSNQGRGKWKLIDHGHVHIGFKPVEDKFKNSFISVWDAQQTLKDIEL</sequence>
<dbReference type="PROSITE" id="PS51257">
    <property type="entry name" value="PROKAR_LIPOPROTEIN"/>
    <property type="match status" value="1"/>
</dbReference>
<evidence type="ECO:0000256" key="1">
    <source>
        <dbReference type="SAM" id="SignalP"/>
    </source>
</evidence>
<dbReference type="EMBL" id="CACVAR010000360">
    <property type="protein sequence ID" value="CAA6823880.1"/>
    <property type="molecule type" value="Genomic_DNA"/>
</dbReference>
<organism evidence="2">
    <name type="scientific">uncultured Sulfurovum sp</name>
    <dbReference type="NCBI Taxonomy" id="269237"/>
    <lineage>
        <taxon>Bacteria</taxon>
        <taxon>Pseudomonadati</taxon>
        <taxon>Campylobacterota</taxon>
        <taxon>Epsilonproteobacteria</taxon>
        <taxon>Campylobacterales</taxon>
        <taxon>Sulfurovaceae</taxon>
        <taxon>Sulfurovum</taxon>
        <taxon>environmental samples</taxon>
    </lineage>
</organism>
<keyword evidence="1" id="KW-0732">Signal</keyword>
<dbReference type="AlphaFoldDB" id="A0A6S6U3P5"/>
<protein>
    <recommendedName>
        <fullName evidence="3">Lipoprotein</fullName>
    </recommendedName>
</protein>
<reference evidence="2" key="1">
    <citation type="submission" date="2020-01" db="EMBL/GenBank/DDBJ databases">
        <authorList>
            <person name="Meier V. D."/>
            <person name="Meier V D."/>
        </authorList>
    </citation>
    <scope>NUCLEOTIDE SEQUENCE</scope>
    <source>
        <strain evidence="2">HLG_WM_MAG_03</strain>
    </source>
</reference>
<proteinExistence type="predicted"/>
<evidence type="ECO:0000313" key="2">
    <source>
        <dbReference type="EMBL" id="CAA6823880.1"/>
    </source>
</evidence>
<gene>
    <name evidence="2" type="ORF">HELGO_WM58427</name>
</gene>
<accession>A0A6S6U3P5</accession>
<feature type="chain" id="PRO_5028418239" description="Lipoprotein" evidence="1">
    <location>
        <begin position="19"/>
        <end position="170"/>
    </location>
</feature>
<name>A0A6S6U3P5_9BACT</name>
<feature type="signal peptide" evidence="1">
    <location>
        <begin position="1"/>
        <end position="18"/>
    </location>
</feature>
<evidence type="ECO:0008006" key="3">
    <source>
        <dbReference type="Google" id="ProtNLM"/>
    </source>
</evidence>